<dbReference type="PANTHER" id="PTHR23170">
    <property type="entry name" value="NY-REN-58 ANTIGEN"/>
    <property type="match status" value="1"/>
</dbReference>
<evidence type="ECO:0000256" key="5">
    <source>
        <dbReference type="SAM" id="Coils"/>
    </source>
</evidence>
<comment type="subcellular location">
    <subcellularLocation>
        <location evidence="1">Cytoplasm</location>
        <location evidence="1">Cytoskeleton</location>
        <location evidence="1">Microtubule organizing center</location>
        <location evidence="1">Centrosome</location>
    </subcellularLocation>
</comment>
<sequence>MVGMTDWTLAVANDGAYTQHTTALHSGSNAALLDFSNAYHGDDKCEEIIEAVRRAAYPVQLDLRGNRFTATGAKRLAEMIKTYPVIVSLCLEWNNVGLLDEGVEALALALEMDTKLVELDLQNNNVGPEGAKALAQALRRNRTLQKLDLRWNEVGNAGVLAFLDTMQSNRSLVALELAGNNSSFKHLEEIERLLARNRSIQGQPREMNNPLVETVTSGSPEKPTAMQDSGRNDQLLLQVLAEKDNLETDLNVAKRHSAKLNEKVEECEMQMQLLRRELESLKEGRDRYQQREIDAKADAHDAKMRFEELENRRKMEFEEYRSARMALERECNVLREKLSHAESLHHKSDDQKTKQVTHLEEIKYKLESEVHRLTLAMSSQEEEQQRVKKELQDAVTEHARVQEKLRRSHESEVSTLTRQHEHVLGTLQTQLRVSMEHLEETKQSMASLKDKHDALQAALLQSKVTHEKELTDLKKQYETELQDRMQRSMAAIEAQVEEVKKSRVHLEREVEKHLSTIVQLRQENISLQQTHTERQETLQAELDRQYKELQEKQDQVSTAQREITKANEQTHRHARRVEEQEAAMTRLKETYEARLKDAMESAETAAIEFRTAITTKTELVHQLETQLVQLERALTKLNEDHELRLDHLAQSFTSYIQEQMLHERDRRQQQRQKPS</sequence>
<keyword evidence="8" id="KW-1185">Reference proteome</keyword>
<feature type="coiled-coil region" evidence="5">
    <location>
        <begin position="377"/>
        <end position="404"/>
    </location>
</feature>
<evidence type="ECO:0000313" key="8">
    <source>
        <dbReference type="Proteomes" id="UP000794436"/>
    </source>
</evidence>
<dbReference type="InterPro" id="IPR032675">
    <property type="entry name" value="LRR_dom_sf"/>
</dbReference>
<keyword evidence="4" id="KW-0206">Cytoskeleton</keyword>
<evidence type="ECO:0000256" key="6">
    <source>
        <dbReference type="SAM" id="MobiDB-lite"/>
    </source>
</evidence>
<comment type="caution">
    <text evidence="7">The sequence shown here is derived from an EMBL/GenBank/DDBJ whole genome shotgun (WGS) entry which is preliminary data.</text>
</comment>
<dbReference type="InterPro" id="IPR052116">
    <property type="entry name" value="Centro_Cilium_Assembly"/>
</dbReference>
<dbReference type="SUPFAM" id="SSF52047">
    <property type="entry name" value="RNI-like"/>
    <property type="match status" value="1"/>
</dbReference>
<proteinExistence type="predicted"/>
<dbReference type="AlphaFoldDB" id="A0A8K1FFG0"/>
<feature type="coiled-coil region" evidence="5">
    <location>
        <begin position="243"/>
        <end position="291"/>
    </location>
</feature>
<keyword evidence="2" id="KW-0963">Cytoplasm</keyword>
<dbReference type="Pfam" id="PF13516">
    <property type="entry name" value="LRR_6"/>
    <property type="match status" value="2"/>
</dbReference>
<feature type="region of interest" description="Disordered" evidence="6">
    <location>
        <begin position="552"/>
        <end position="579"/>
    </location>
</feature>
<dbReference type="InterPro" id="IPR001611">
    <property type="entry name" value="Leu-rich_rpt"/>
</dbReference>
<dbReference type="SMART" id="SM00368">
    <property type="entry name" value="LRR_RI"/>
    <property type="match status" value="4"/>
</dbReference>
<gene>
    <name evidence="7" type="ORF">Poli38472_000553</name>
</gene>
<dbReference type="Gene3D" id="3.80.10.10">
    <property type="entry name" value="Ribonuclease Inhibitor"/>
    <property type="match status" value="2"/>
</dbReference>
<evidence type="ECO:0000256" key="4">
    <source>
        <dbReference type="ARBA" id="ARBA00023212"/>
    </source>
</evidence>
<dbReference type="Proteomes" id="UP000794436">
    <property type="component" value="Unassembled WGS sequence"/>
</dbReference>
<protein>
    <submittedName>
        <fullName evidence="7">Uncharacterized protein</fullName>
    </submittedName>
</protein>
<dbReference type="OrthoDB" id="120976at2759"/>
<evidence type="ECO:0000256" key="3">
    <source>
        <dbReference type="ARBA" id="ARBA00023054"/>
    </source>
</evidence>
<evidence type="ECO:0000256" key="2">
    <source>
        <dbReference type="ARBA" id="ARBA00022490"/>
    </source>
</evidence>
<feature type="compositionally biased region" description="Basic and acidic residues" evidence="6">
    <location>
        <begin position="562"/>
        <end position="579"/>
    </location>
</feature>
<evidence type="ECO:0000256" key="1">
    <source>
        <dbReference type="ARBA" id="ARBA00004300"/>
    </source>
</evidence>
<dbReference type="PANTHER" id="PTHR23170:SF3">
    <property type="entry name" value="LEUCINE-RICH REPEAT-CONTAINING PROTEIN 45"/>
    <property type="match status" value="1"/>
</dbReference>
<dbReference type="GO" id="GO:0005813">
    <property type="term" value="C:centrosome"/>
    <property type="evidence" value="ECO:0007669"/>
    <property type="project" value="UniProtKB-SubCell"/>
</dbReference>
<name>A0A8K1FFG0_PYTOL</name>
<evidence type="ECO:0000313" key="7">
    <source>
        <dbReference type="EMBL" id="TMW60511.1"/>
    </source>
</evidence>
<feature type="coiled-coil region" evidence="5">
    <location>
        <begin position="317"/>
        <end position="344"/>
    </location>
</feature>
<reference evidence="7" key="1">
    <citation type="submission" date="2019-03" db="EMBL/GenBank/DDBJ databases">
        <title>Long read genome sequence of the mycoparasitic Pythium oligandrum ATCC 38472 isolated from sugarbeet rhizosphere.</title>
        <authorList>
            <person name="Gaulin E."/>
        </authorList>
    </citation>
    <scope>NUCLEOTIDE SEQUENCE</scope>
    <source>
        <strain evidence="7">ATCC 38472_TT</strain>
    </source>
</reference>
<accession>A0A8K1FFG0</accession>
<dbReference type="EMBL" id="SPLM01000108">
    <property type="protein sequence ID" value="TMW60511.1"/>
    <property type="molecule type" value="Genomic_DNA"/>
</dbReference>
<keyword evidence="3 5" id="KW-0175">Coiled coil</keyword>
<organism evidence="7 8">
    <name type="scientific">Pythium oligandrum</name>
    <name type="common">Mycoparasitic fungus</name>
    <dbReference type="NCBI Taxonomy" id="41045"/>
    <lineage>
        <taxon>Eukaryota</taxon>
        <taxon>Sar</taxon>
        <taxon>Stramenopiles</taxon>
        <taxon>Oomycota</taxon>
        <taxon>Peronosporomycetes</taxon>
        <taxon>Pythiales</taxon>
        <taxon>Pythiaceae</taxon>
        <taxon>Pythium</taxon>
    </lineage>
</organism>